<dbReference type="Pfam" id="PF14025">
    <property type="entry name" value="DUF4241"/>
    <property type="match status" value="1"/>
</dbReference>
<accession>A0A3S4RUS2</accession>
<keyword evidence="2" id="KW-1185">Reference proteome</keyword>
<name>A0A3S4RUS2_9ACTO</name>
<proteinExistence type="predicted"/>
<evidence type="ECO:0000313" key="2">
    <source>
        <dbReference type="Proteomes" id="UP000266895"/>
    </source>
</evidence>
<dbReference type="OrthoDB" id="9789980at2"/>
<sequence>MDPRARVEAFLVDYAAAHAEVLPLMGDREADLFGSWRARLTALERAHFADPAVDAPVGGFSSRAEFDPAMVVSRVEVYGTAARLRLEDGRRASGPAVYEVELVEVEGDWRIAQITGFYDEPGSPITSAAALRSLLEEARLTKALSDLDEDDNPDLDAVFATGRARVALTAADLPPDDDREDSEEALRAELARARAEAEVVDTELVELGTFSHGGVLAVGDPGYHDGLMQVCALTVEPGSATGQAVVVRSEERVAAVRAVLDNTRPVRWQRALLAPGAGFVIGVDSGTGAVVDAVSYLSMSHRDWSRAMRAWVSTDAALLDPGTGPVGVVTRSGWGDGGYGVYWGLDGQGRPVQLVIDYGLLWEPVPEAG</sequence>
<evidence type="ECO:0000313" key="1">
    <source>
        <dbReference type="EMBL" id="VEG25436.1"/>
    </source>
</evidence>
<protein>
    <submittedName>
        <fullName evidence="1">Uncharacterized protein</fullName>
    </submittedName>
</protein>
<dbReference type="EMBL" id="LR134350">
    <property type="protein sequence ID" value="VEG25436.1"/>
    <property type="molecule type" value="Genomic_DNA"/>
</dbReference>
<dbReference type="InterPro" id="IPR025335">
    <property type="entry name" value="DUF4241"/>
</dbReference>
<gene>
    <name evidence="1" type="ORF">NCTC11636_00033</name>
</gene>
<organism evidence="1 2">
    <name type="scientific">Actinomyces howellii</name>
    <dbReference type="NCBI Taxonomy" id="52771"/>
    <lineage>
        <taxon>Bacteria</taxon>
        <taxon>Bacillati</taxon>
        <taxon>Actinomycetota</taxon>
        <taxon>Actinomycetes</taxon>
        <taxon>Actinomycetales</taxon>
        <taxon>Actinomycetaceae</taxon>
        <taxon>Actinomyces</taxon>
    </lineage>
</organism>
<dbReference type="RefSeq" id="WP_126381023.1">
    <property type="nucleotide sequence ID" value="NZ_LR134350.1"/>
</dbReference>
<dbReference type="KEGG" id="ahw:NCTC11636_00033"/>
<dbReference type="Proteomes" id="UP000266895">
    <property type="component" value="Chromosome"/>
</dbReference>
<dbReference type="AlphaFoldDB" id="A0A3S4RUS2"/>
<reference evidence="1 2" key="1">
    <citation type="submission" date="2018-12" db="EMBL/GenBank/DDBJ databases">
        <authorList>
            <consortium name="Pathogen Informatics"/>
        </authorList>
    </citation>
    <scope>NUCLEOTIDE SEQUENCE [LARGE SCALE GENOMIC DNA]</scope>
    <source>
        <strain evidence="1 2">NCTC11636</strain>
    </source>
</reference>